<proteinExistence type="predicted"/>
<dbReference type="AlphaFoldDB" id="A0A0F9LIB7"/>
<comment type="caution">
    <text evidence="2">The sequence shown here is derived from an EMBL/GenBank/DDBJ whole genome shotgun (WGS) entry which is preliminary data.</text>
</comment>
<dbReference type="NCBIfam" id="NF033504">
    <property type="entry name" value="Ni_dep_LarA"/>
    <property type="match status" value="1"/>
</dbReference>
<dbReference type="InterPro" id="IPR018657">
    <property type="entry name" value="LarA-like_N"/>
</dbReference>
<dbReference type="GO" id="GO:0050043">
    <property type="term" value="F:lactate racemase activity"/>
    <property type="evidence" value="ECO:0007669"/>
    <property type="project" value="InterPro"/>
</dbReference>
<dbReference type="EMBL" id="LAZR01006302">
    <property type="protein sequence ID" value="KKM93173.1"/>
    <property type="molecule type" value="Genomic_DNA"/>
</dbReference>
<name>A0A0F9LIB7_9ZZZZ</name>
<organism evidence="2">
    <name type="scientific">marine sediment metagenome</name>
    <dbReference type="NCBI Taxonomy" id="412755"/>
    <lineage>
        <taxon>unclassified sequences</taxon>
        <taxon>metagenomes</taxon>
        <taxon>ecological metagenomes</taxon>
    </lineage>
</organism>
<dbReference type="InterPro" id="IPR047926">
    <property type="entry name" value="Ni_dep_LarA"/>
</dbReference>
<dbReference type="InterPro" id="IPR048068">
    <property type="entry name" value="LarA-like"/>
</dbReference>
<dbReference type="Gene3D" id="3.40.50.11440">
    <property type="match status" value="1"/>
</dbReference>
<dbReference type="PANTHER" id="PTHR33171">
    <property type="entry name" value="LAR_N DOMAIN-CONTAINING PROTEIN"/>
    <property type="match status" value="1"/>
</dbReference>
<dbReference type="Gene3D" id="3.90.226.30">
    <property type="match status" value="1"/>
</dbReference>
<evidence type="ECO:0000313" key="2">
    <source>
        <dbReference type="EMBL" id="KKM93173.1"/>
    </source>
</evidence>
<accession>A0A0F9LIB7</accession>
<protein>
    <recommendedName>
        <fullName evidence="1">LarA-like N-terminal domain-containing protein</fullName>
    </recommendedName>
</protein>
<dbReference type="PANTHER" id="PTHR33171:SF17">
    <property type="entry name" value="LARA-LIKE N-TERMINAL DOMAIN-CONTAINING PROTEIN"/>
    <property type="match status" value="1"/>
</dbReference>
<dbReference type="InterPro" id="IPR043166">
    <property type="entry name" value="LarA-like_C"/>
</dbReference>
<sequence>MGDIRKDILDKADIRGWKNVEVAFGDGFLQIFVPSECAVLNMKKMPPLAQSKSEILNTLNHPIGSPHLSEIIRSKGKPVADTTVCVTVSDITRPAPYKGENGILPPLFDIIEQTGVKRENIVIVIGNGMHRPSTLEERIGMYGRDVVDSYRIVDHDCEDLSSQVLAAHTTRGTEVYLNKIFYQSDVKIITGLVESHFMVGISGGRKAVCPALVNTKTIEKFHGVEFLEHPNATNLILDGNPCHEEALEVAKTVGVDFMISTTLDNELSITGVFAGDLVKAHLAAFEAMKEFVCIPIHDPYDIVLTHAGYVGRDHYQSVKAAVNAMPAVKEKGIIVMVANNNDVEPIGSQEYQTLLHLFKMLGPDRYISILRHPDWLFTKDQWEPEMWGKPFRKVGDDGLIYCSPQIPKDNFKIIPGVSGYDFIPEKSEFESDAEKATAMFQNAIIYAVHHPRFNGKKPTIAFIEEGPYAIPMAEG</sequence>
<gene>
    <name evidence="2" type="ORF">LCGC14_1211100</name>
</gene>
<feature type="domain" description="LarA-like N-terminal" evidence="1">
    <location>
        <begin position="25"/>
        <end position="232"/>
    </location>
</feature>
<dbReference type="Pfam" id="PF09861">
    <property type="entry name" value="Lar_N"/>
    <property type="match status" value="1"/>
</dbReference>
<evidence type="ECO:0000259" key="1">
    <source>
        <dbReference type="Pfam" id="PF09861"/>
    </source>
</evidence>
<reference evidence="2" key="1">
    <citation type="journal article" date="2015" name="Nature">
        <title>Complex archaea that bridge the gap between prokaryotes and eukaryotes.</title>
        <authorList>
            <person name="Spang A."/>
            <person name="Saw J.H."/>
            <person name="Jorgensen S.L."/>
            <person name="Zaremba-Niedzwiedzka K."/>
            <person name="Martijn J."/>
            <person name="Lind A.E."/>
            <person name="van Eijk R."/>
            <person name="Schleper C."/>
            <person name="Guy L."/>
            <person name="Ettema T.J."/>
        </authorList>
    </citation>
    <scope>NUCLEOTIDE SEQUENCE</scope>
</reference>